<evidence type="ECO:0000256" key="10">
    <source>
        <dbReference type="RuleBase" id="RU000590"/>
    </source>
</evidence>
<dbReference type="InterPro" id="IPR036005">
    <property type="entry name" value="Creatinase/aminopeptidase-like"/>
</dbReference>
<dbReference type="InterPro" id="IPR007865">
    <property type="entry name" value="Aminopep_P_N"/>
</dbReference>
<comment type="caution">
    <text evidence="12">The sequence shown here is derived from an EMBL/GenBank/DDBJ whole genome shotgun (WGS) entry which is preliminary data.</text>
</comment>
<dbReference type="SMART" id="SM01011">
    <property type="entry name" value="AMP_N"/>
    <property type="match status" value="1"/>
</dbReference>
<dbReference type="EC" id="3.4.11.9" evidence="4"/>
<dbReference type="Gene3D" id="3.40.350.10">
    <property type="entry name" value="Creatinase/prolidase N-terminal domain"/>
    <property type="match status" value="1"/>
</dbReference>
<gene>
    <name evidence="12" type="ORF">CRI94_02255</name>
</gene>
<dbReference type="RefSeq" id="WP_098074295.1">
    <property type="nucleotide sequence ID" value="NZ_PDEQ01000001.1"/>
</dbReference>
<name>A0A2A8D367_9BACT</name>
<dbReference type="GO" id="GO:0006508">
    <property type="term" value="P:proteolysis"/>
    <property type="evidence" value="ECO:0007669"/>
    <property type="project" value="UniProtKB-KW"/>
</dbReference>
<evidence type="ECO:0000256" key="8">
    <source>
        <dbReference type="ARBA" id="ARBA00023049"/>
    </source>
</evidence>
<keyword evidence="9" id="KW-0464">Manganese</keyword>
<dbReference type="PANTHER" id="PTHR43226">
    <property type="entry name" value="XAA-PRO AMINOPEPTIDASE 3"/>
    <property type="match status" value="1"/>
</dbReference>
<keyword evidence="12" id="KW-0031">Aminopeptidase</keyword>
<dbReference type="SUPFAM" id="SSF55920">
    <property type="entry name" value="Creatinase/aminopeptidase"/>
    <property type="match status" value="1"/>
</dbReference>
<feature type="domain" description="Aminopeptidase P N-terminal" evidence="11">
    <location>
        <begin position="2"/>
        <end position="134"/>
    </location>
</feature>
<reference evidence="12 13" key="1">
    <citation type="submission" date="2017-10" db="EMBL/GenBank/DDBJ databases">
        <title>Draft genome of Longibacter Salinarum.</title>
        <authorList>
            <person name="Goh K.M."/>
            <person name="Shamsir M.S."/>
            <person name="Lim S.W."/>
        </authorList>
    </citation>
    <scope>NUCLEOTIDE SEQUENCE [LARGE SCALE GENOMIC DNA]</scope>
    <source>
        <strain evidence="12 13">KCTC 52045</strain>
    </source>
</reference>
<keyword evidence="8" id="KW-0482">Metalloprotease</keyword>
<dbReference type="InterPro" id="IPR000994">
    <property type="entry name" value="Pept_M24"/>
</dbReference>
<dbReference type="Proteomes" id="UP000220102">
    <property type="component" value="Unassembled WGS sequence"/>
</dbReference>
<evidence type="ECO:0000256" key="7">
    <source>
        <dbReference type="ARBA" id="ARBA00022801"/>
    </source>
</evidence>
<keyword evidence="13" id="KW-1185">Reference proteome</keyword>
<evidence type="ECO:0000256" key="5">
    <source>
        <dbReference type="ARBA" id="ARBA00022670"/>
    </source>
</evidence>
<dbReference type="InterPro" id="IPR052433">
    <property type="entry name" value="X-Pro_dipept-like"/>
</dbReference>
<proteinExistence type="inferred from homology"/>
<keyword evidence="5" id="KW-0645">Protease</keyword>
<dbReference type="GO" id="GO:0030145">
    <property type="term" value="F:manganese ion binding"/>
    <property type="evidence" value="ECO:0007669"/>
    <property type="project" value="InterPro"/>
</dbReference>
<keyword evidence="7" id="KW-0378">Hydrolase</keyword>
<dbReference type="AlphaFoldDB" id="A0A2A8D367"/>
<evidence type="ECO:0000256" key="2">
    <source>
        <dbReference type="ARBA" id="ARBA00001936"/>
    </source>
</evidence>
<organism evidence="12 13">
    <name type="scientific">Longibacter salinarum</name>
    <dbReference type="NCBI Taxonomy" id="1850348"/>
    <lineage>
        <taxon>Bacteria</taxon>
        <taxon>Pseudomonadati</taxon>
        <taxon>Rhodothermota</taxon>
        <taxon>Rhodothermia</taxon>
        <taxon>Rhodothermales</taxon>
        <taxon>Salisaetaceae</taxon>
        <taxon>Longibacter</taxon>
    </lineage>
</organism>
<evidence type="ECO:0000256" key="9">
    <source>
        <dbReference type="ARBA" id="ARBA00023211"/>
    </source>
</evidence>
<protein>
    <recommendedName>
        <fullName evidence="4">Xaa-Pro aminopeptidase</fullName>
        <ecNumber evidence="4">3.4.11.9</ecNumber>
    </recommendedName>
</protein>
<evidence type="ECO:0000313" key="13">
    <source>
        <dbReference type="Proteomes" id="UP000220102"/>
    </source>
</evidence>
<evidence type="ECO:0000313" key="12">
    <source>
        <dbReference type="EMBL" id="PEN15396.1"/>
    </source>
</evidence>
<evidence type="ECO:0000256" key="1">
    <source>
        <dbReference type="ARBA" id="ARBA00001424"/>
    </source>
</evidence>
<evidence type="ECO:0000256" key="3">
    <source>
        <dbReference type="ARBA" id="ARBA00008766"/>
    </source>
</evidence>
<dbReference type="Gene3D" id="3.90.230.10">
    <property type="entry name" value="Creatinase/methionine aminopeptidase superfamily"/>
    <property type="match status" value="1"/>
</dbReference>
<dbReference type="EMBL" id="PDEQ01000001">
    <property type="protein sequence ID" value="PEN15396.1"/>
    <property type="molecule type" value="Genomic_DNA"/>
</dbReference>
<accession>A0A2A8D367</accession>
<keyword evidence="6 10" id="KW-0479">Metal-binding</keyword>
<dbReference type="PROSITE" id="PS00491">
    <property type="entry name" value="PROLINE_PEPTIDASE"/>
    <property type="match status" value="1"/>
</dbReference>
<dbReference type="InterPro" id="IPR001131">
    <property type="entry name" value="Peptidase_M24B_aminopep-P_CS"/>
</dbReference>
<dbReference type="PANTHER" id="PTHR43226:SF4">
    <property type="entry name" value="XAA-PRO AMINOPEPTIDASE 3"/>
    <property type="match status" value="1"/>
</dbReference>
<dbReference type="GO" id="GO:0070006">
    <property type="term" value="F:metalloaminopeptidase activity"/>
    <property type="evidence" value="ECO:0007669"/>
    <property type="project" value="InterPro"/>
</dbReference>
<sequence length="467" mass="51000">MFSAPTYVARRRELANQMPPGLVLLLGNEEAPMNYEANPYPFRQDSTFLYYTGLDQPGLALLIDTATGKCTLYGKDAGLDEVVWTGPKPSVADRAEVSGIGNTARRADLEADVQTAIQADRDVHVLPPYRDTHRIRLEQLLGVTADRSNDFASKPLIRAVVAQRSVKSNEEIRQLTSAVEVTKRMHETAMLMAQPGRTEQEIAAKLSGLALTGGGELSFPITCSVRGEVLHNHHYANPLLDEDLLLVDTGATSPMHYAADVTRVAPVSGTFSDRQRAVYRAVLDAQETAIAACTPGTTFREIHLTASRVLTEHLIDIGLMNGPVEDAVEAGAHALFFPHGLGHMLGLDVHDMENLGEDFVGYSDDVERSDQFGLNALRLGRELESGFVVTVEPGCYFIPQLIARWRDSEKHADFINYDVATDFIGFGGIRIEDDVHVTADGPEIIGPPIAKSIDEVESLASQRIEIG</sequence>
<dbReference type="InterPro" id="IPR029149">
    <property type="entry name" value="Creatin/AminoP/Spt16_N"/>
</dbReference>
<comment type="similarity">
    <text evidence="3 10">Belongs to the peptidase M24B family.</text>
</comment>
<dbReference type="OrthoDB" id="9806388at2"/>
<dbReference type="Pfam" id="PF00557">
    <property type="entry name" value="Peptidase_M24"/>
    <property type="match status" value="1"/>
</dbReference>
<evidence type="ECO:0000259" key="11">
    <source>
        <dbReference type="SMART" id="SM01011"/>
    </source>
</evidence>
<comment type="cofactor">
    <cofactor evidence="2">
        <name>Mn(2+)</name>
        <dbReference type="ChEBI" id="CHEBI:29035"/>
    </cofactor>
</comment>
<dbReference type="SUPFAM" id="SSF53092">
    <property type="entry name" value="Creatinase/prolidase N-terminal domain"/>
    <property type="match status" value="1"/>
</dbReference>
<dbReference type="GO" id="GO:0005829">
    <property type="term" value="C:cytosol"/>
    <property type="evidence" value="ECO:0007669"/>
    <property type="project" value="TreeGrafter"/>
</dbReference>
<evidence type="ECO:0000256" key="4">
    <source>
        <dbReference type="ARBA" id="ARBA00012574"/>
    </source>
</evidence>
<comment type="catalytic activity">
    <reaction evidence="1">
        <text>Release of any N-terminal amino acid, including proline, that is linked to proline, even from a dipeptide or tripeptide.</text>
        <dbReference type="EC" id="3.4.11.9"/>
    </reaction>
</comment>
<dbReference type="Pfam" id="PF05195">
    <property type="entry name" value="AMP_N"/>
    <property type="match status" value="1"/>
</dbReference>
<evidence type="ECO:0000256" key="6">
    <source>
        <dbReference type="ARBA" id="ARBA00022723"/>
    </source>
</evidence>